<gene>
    <name evidence="3" type="ORF">I5731_04045</name>
</gene>
<reference evidence="3" key="1">
    <citation type="submission" date="2020-12" db="EMBL/GenBank/DDBJ databases">
        <title>Methylobrevis albus sp. nov., isolated from fresh water lack sediment.</title>
        <authorList>
            <person name="Zou Q."/>
        </authorList>
    </citation>
    <scope>NUCLEOTIDE SEQUENCE</scope>
    <source>
        <strain evidence="3">L22</strain>
    </source>
</reference>
<dbReference type="NCBIfam" id="TIGR03865">
    <property type="entry name" value="PQQ_CXXCW"/>
    <property type="match status" value="1"/>
</dbReference>
<dbReference type="InterPro" id="IPR001763">
    <property type="entry name" value="Rhodanese-like_dom"/>
</dbReference>
<dbReference type="EMBL" id="JADZLT010000040">
    <property type="protein sequence ID" value="MBH0236986.1"/>
    <property type="molecule type" value="Genomic_DNA"/>
</dbReference>
<comment type="caution">
    <text evidence="3">The sequence shown here is derived from an EMBL/GenBank/DDBJ whole genome shotgun (WGS) entry which is preliminary data.</text>
</comment>
<protein>
    <submittedName>
        <fullName evidence="3">PQQ-dependent catabolism-associated CXXCW motif protein</fullName>
    </submittedName>
</protein>
<feature type="domain" description="Rhodanese" evidence="2">
    <location>
        <begin position="117"/>
        <end position="175"/>
    </location>
</feature>
<dbReference type="InterPro" id="IPR036873">
    <property type="entry name" value="Rhodanese-like_dom_sf"/>
</dbReference>
<keyword evidence="4" id="KW-1185">Reference proteome</keyword>
<dbReference type="PROSITE" id="PS50206">
    <property type="entry name" value="RHODANESE_3"/>
    <property type="match status" value="1"/>
</dbReference>
<evidence type="ECO:0000256" key="1">
    <source>
        <dbReference type="SAM" id="SignalP"/>
    </source>
</evidence>
<accession>A0A931I0G9</accession>
<keyword evidence="1" id="KW-0732">Signal</keyword>
<sequence>MLMAAAGASLLAAVLVCAAPAAAGDVPEPADYRKDDYRAPVPATLAGAAVVDTAGAKRLWEEGAVFIDVLPMPPKPKLPPGTYYREKPRLDIPGSIWLPDVGYGRLNAEMEGYFRTELVKATGADKARPVVFYCLADCWMSWNAAKRAVEWGHTAVTWFPEGTDGWTFEDLPVEKRTAVPRPGETQD</sequence>
<organism evidence="3 4">
    <name type="scientific">Methylobrevis albus</name>
    <dbReference type="NCBI Taxonomy" id="2793297"/>
    <lineage>
        <taxon>Bacteria</taxon>
        <taxon>Pseudomonadati</taxon>
        <taxon>Pseudomonadota</taxon>
        <taxon>Alphaproteobacteria</taxon>
        <taxon>Hyphomicrobiales</taxon>
        <taxon>Pleomorphomonadaceae</taxon>
        <taxon>Methylobrevis</taxon>
    </lineage>
</organism>
<feature type="chain" id="PRO_5036898076" evidence="1">
    <location>
        <begin position="24"/>
        <end position="187"/>
    </location>
</feature>
<evidence type="ECO:0000259" key="2">
    <source>
        <dbReference type="PROSITE" id="PS50206"/>
    </source>
</evidence>
<feature type="signal peptide" evidence="1">
    <location>
        <begin position="1"/>
        <end position="23"/>
    </location>
</feature>
<dbReference type="CDD" id="cd00158">
    <property type="entry name" value="RHOD"/>
    <property type="match status" value="1"/>
</dbReference>
<dbReference type="AlphaFoldDB" id="A0A931I0G9"/>
<dbReference type="RefSeq" id="WP_197310065.1">
    <property type="nucleotide sequence ID" value="NZ_JADZLT010000040.1"/>
</dbReference>
<proteinExistence type="predicted"/>
<name>A0A931I0G9_9HYPH</name>
<dbReference type="Proteomes" id="UP000631694">
    <property type="component" value="Unassembled WGS sequence"/>
</dbReference>
<dbReference type="InterPro" id="IPR022376">
    <property type="entry name" value="PQQ_CXXCW"/>
</dbReference>
<evidence type="ECO:0000313" key="3">
    <source>
        <dbReference type="EMBL" id="MBH0236986.1"/>
    </source>
</evidence>
<evidence type="ECO:0000313" key="4">
    <source>
        <dbReference type="Proteomes" id="UP000631694"/>
    </source>
</evidence>
<dbReference type="SUPFAM" id="SSF52821">
    <property type="entry name" value="Rhodanese/Cell cycle control phosphatase"/>
    <property type="match status" value="1"/>
</dbReference>
<dbReference type="Gene3D" id="3.40.250.10">
    <property type="entry name" value="Rhodanese-like domain"/>
    <property type="match status" value="1"/>
</dbReference>